<feature type="coiled-coil region" evidence="1">
    <location>
        <begin position="453"/>
        <end position="480"/>
    </location>
</feature>
<keyword evidence="2" id="KW-0812">Transmembrane</keyword>
<evidence type="ECO:0000313" key="5">
    <source>
        <dbReference type="Proteomes" id="UP000792457"/>
    </source>
</evidence>
<comment type="caution">
    <text evidence="4">The sequence shown here is derived from an EMBL/GenBank/DDBJ whole genome shotgun (WGS) entry which is preliminary data.</text>
</comment>
<dbReference type="OrthoDB" id="6512497at2759"/>
<keyword evidence="2" id="KW-1133">Transmembrane helix</keyword>
<evidence type="ECO:0000259" key="3">
    <source>
        <dbReference type="Pfam" id="PF16013"/>
    </source>
</evidence>
<keyword evidence="5" id="KW-1185">Reference proteome</keyword>
<keyword evidence="1" id="KW-0175">Coiled coil</keyword>
<evidence type="ECO:0000256" key="1">
    <source>
        <dbReference type="SAM" id="Coils"/>
    </source>
</evidence>
<gene>
    <name evidence="4" type="ORF">J437_LFUL005768</name>
</gene>
<name>A0A8K0K3R3_LADFU</name>
<dbReference type="EMBL" id="KZ308339">
    <property type="protein sequence ID" value="KAG8227762.1"/>
    <property type="molecule type" value="Genomic_DNA"/>
</dbReference>
<feature type="domain" description="DUF4781" evidence="3">
    <location>
        <begin position="48"/>
        <end position="234"/>
    </location>
</feature>
<dbReference type="AlphaFoldDB" id="A0A8K0K3R3"/>
<accession>A0A8K0K3R3</accession>
<protein>
    <recommendedName>
        <fullName evidence="3">DUF4781 domain-containing protein</fullName>
    </recommendedName>
</protein>
<dbReference type="InterPro" id="IPR031962">
    <property type="entry name" value="DUF4781"/>
</dbReference>
<reference evidence="4" key="2">
    <citation type="submission" date="2017-10" db="EMBL/GenBank/DDBJ databases">
        <title>Ladona fulva Genome sequencing and assembly.</title>
        <authorList>
            <person name="Murali S."/>
            <person name="Richards S."/>
            <person name="Bandaranaike D."/>
            <person name="Bellair M."/>
            <person name="Blankenburg K."/>
            <person name="Chao H."/>
            <person name="Dinh H."/>
            <person name="Doddapaneni H."/>
            <person name="Dugan-Rocha S."/>
            <person name="Elkadiri S."/>
            <person name="Gnanaolivu R."/>
            <person name="Hernandez B."/>
            <person name="Skinner E."/>
            <person name="Javaid M."/>
            <person name="Lee S."/>
            <person name="Li M."/>
            <person name="Ming W."/>
            <person name="Munidasa M."/>
            <person name="Muniz J."/>
            <person name="Nguyen L."/>
            <person name="Hughes D."/>
            <person name="Osuji N."/>
            <person name="Pu L.-L."/>
            <person name="Puazo M."/>
            <person name="Qu C."/>
            <person name="Quiroz J."/>
            <person name="Raj R."/>
            <person name="Weissenberger G."/>
            <person name="Xin Y."/>
            <person name="Zou X."/>
            <person name="Han Y."/>
            <person name="Worley K."/>
            <person name="Muzny D."/>
            <person name="Gibbs R."/>
        </authorList>
    </citation>
    <scope>NUCLEOTIDE SEQUENCE</scope>
    <source>
        <strain evidence="4">Sampled in the wild</strain>
    </source>
</reference>
<dbReference type="Proteomes" id="UP000792457">
    <property type="component" value="Unassembled WGS sequence"/>
</dbReference>
<evidence type="ECO:0000256" key="2">
    <source>
        <dbReference type="SAM" id="Phobius"/>
    </source>
</evidence>
<proteinExistence type="predicted"/>
<feature type="transmembrane region" description="Helical" evidence="2">
    <location>
        <begin position="39"/>
        <end position="59"/>
    </location>
</feature>
<dbReference type="Pfam" id="PF16013">
    <property type="entry name" value="DUF4781"/>
    <property type="match status" value="1"/>
</dbReference>
<organism evidence="4 5">
    <name type="scientific">Ladona fulva</name>
    <name type="common">Scarce chaser dragonfly</name>
    <name type="synonym">Libellula fulva</name>
    <dbReference type="NCBI Taxonomy" id="123851"/>
    <lineage>
        <taxon>Eukaryota</taxon>
        <taxon>Metazoa</taxon>
        <taxon>Ecdysozoa</taxon>
        <taxon>Arthropoda</taxon>
        <taxon>Hexapoda</taxon>
        <taxon>Insecta</taxon>
        <taxon>Pterygota</taxon>
        <taxon>Palaeoptera</taxon>
        <taxon>Odonata</taxon>
        <taxon>Epiprocta</taxon>
        <taxon>Anisoptera</taxon>
        <taxon>Libelluloidea</taxon>
        <taxon>Libellulidae</taxon>
        <taxon>Ladona</taxon>
    </lineage>
</organism>
<keyword evidence="2" id="KW-0472">Membrane</keyword>
<sequence length="555" mass="62256">MFVVYMKIGRAIRTITNFQQQKSCILLVKYMIQMKMENSFVFGNIGIPTIVAAAVGSIFPPLAAPVAAAATAAAYEFYKSRGVFYFCNDILKHHNGIPLTDSEAQYCWHSVVRSAFGVGSGLAMKGVVSAIAEGRVVNTVGQVLVNFLNFGALTVNGIRIANHLAHLFCTTVLFFTNSAMNAKTAATIIDQVQKDSLLKVITDLSKRRAKAFNEVVRNFGGDGKMESRAHIIKGITNVGSKDEFFRMTIRAQKQSSSTALNDKGTLAVYGKAYVDTDIKLQTIVKMNPCNTKSILSLPTSSYSTSNVHATIQSLACIIENNCIDNRKEFIFLANAVKIRMTILYDNFARLFKRYFSSDGNSTFPLSKVIVLINLSESLAQSKGCITKEDYFDFARFLCIYQKSKLTELESNYQKEKYKVMKLLGGKFNESEFACKRGIEDINDRESSFLKIINDEITQLKVDLKEKFETSEKEISEINEDGGLKFRRNYHALNEYYHSFMVDGDELSPTEFFNVIQNAVMDYKSQIQRIIDEGCTVFEDHNCPLRSHGDSELPML</sequence>
<reference evidence="4" key="1">
    <citation type="submission" date="2013-04" db="EMBL/GenBank/DDBJ databases">
        <authorList>
            <person name="Qu J."/>
            <person name="Murali S.C."/>
            <person name="Bandaranaike D."/>
            <person name="Bellair M."/>
            <person name="Blankenburg K."/>
            <person name="Chao H."/>
            <person name="Dinh H."/>
            <person name="Doddapaneni H."/>
            <person name="Downs B."/>
            <person name="Dugan-Rocha S."/>
            <person name="Elkadiri S."/>
            <person name="Gnanaolivu R.D."/>
            <person name="Hernandez B."/>
            <person name="Javaid M."/>
            <person name="Jayaseelan J.C."/>
            <person name="Lee S."/>
            <person name="Li M."/>
            <person name="Ming W."/>
            <person name="Munidasa M."/>
            <person name="Muniz J."/>
            <person name="Nguyen L."/>
            <person name="Ongeri F."/>
            <person name="Osuji N."/>
            <person name="Pu L.-L."/>
            <person name="Puazo M."/>
            <person name="Qu C."/>
            <person name="Quiroz J."/>
            <person name="Raj R."/>
            <person name="Weissenberger G."/>
            <person name="Xin Y."/>
            <person name="Zou X."/>
            <person name="Han Y."/>
            <person name="Richards S."/>
            <person name="Worley K."/>
            <person name="Muzny D."/>
            <person name="Gibbs R."/>
        </authorList>
    </citation>
    <scope>NUCLEOTIDE SEQUENCE</scope>
    <source>
        <strain evidence="4">Sampled in the wild</strain>
    </source>
</reference>
<dbReference type="PANTHER" id="PTHR21115:SF0">
    <property type="entry name" value="GH06117P-RELATED"/>
    <property type="match status" value="1"/>
</dbReference>
<dbReference type="PANTHER" id="PTHR21115">
    <property type="entry name" value="GH06117P-RELATED"/>
    <property type="match status" value="1"/>
</dbReference>
<evidence type="ECO:0000313" key="4">
    <source>
        <dbReference type="EMBL" id="KAG8227762.1"/>
    </source>
</evidence>